<dbReference type="PROSITE" id="PS51078">
    <property type="entry name" value="ICLR_ED"/>
    <property type="match status" value="1"/>
</dbReference>
<dbReference type="Gene3D" id="1.10.10.10">
    <property type="entry name" value="Winged helix-like DNA-binding domain superfamily/Winged helix DNA-binding domain"/>
    <property type="match status" value="1"/>
</dbReference>
<evidence type="ECO:0000256" key="2">
    <source>
        <dbReference type="ARBA" id="ARBA00023125"/>
    </source>
</evidence>
<dbReference type="InterPro" id="IPR014757">
    <property type="entry name" value="Tscrpt_reg_IclR_C"/>
</dbReference>
<dbReference type="CDD" id="cd00090">
    <property type="entry name" value="HTH_ARSR"/>
    <property type="match status" value="1"/>
</dbReference>
<evidence type="ECO:0000256" key="1">
    <source>
        <dbReference type="ARBA" id="ARBA00023015"/>
    </source>
</evidence>
<dbReference type="GO" id="GO:0003700">
    <property type="term" value="F:DNA-binding transcription factor activity"/>
    <property type="evidence" value="ECO:0007669"/>
    <property type="project" value="TreeGrafter"/>
</dbReference>
<evidence type="ECO:0000313" key="6">
    <source>
        <dbReference type="EMBL" id="CAB4904797.1"/>
    </source>
</evidence>
<dbReference type="GO" id="GO:0045892">
    <property type="term" value="P:negative regulation of DNA-templated transcription"/>
    <property type="evidence" value="ECO:0007669"/>
    <property type="project" value="TreeGrafter"/>
</dbReference>
<organism evidence="6">
    <name type="scientific">freshwater metagenome</name>
    <dbReference type="NCBI Taxonomy" id="449393"/>
    <lineage>
        <taxon>unclassified sequences</taxon>
        <taxon>metagenomes</taxon>
        <taxon>ecological metagenomes</taxon>
    </lineage>
</organism>
<dbReference type="SMART" id="SM00346">
    <property type="entry name" value="HTH_ICLR"/>
    <property type="match status" value="1"/>
</dbReference>
<keyword evidence="1" id="KW-0805">Transcription regulation</keyword>
<dbReference type="Pfam" id="PF09339">
    <property type="entry name" value="HTH_IclR"/>
    <property type="match status" value="1"/>
</dbReference>
<dbReference type="Gene3D" id="3.30.450.40">
    <property type="match status" value="1"/>
</dbReference>
<dbReference type="GO" id="GO:0003677">
    <property type="term" value="F:DNA binding"/>
    <property type="evidence" value="ECO:0007669"/>
    <property type="project" value="UniProtKB-KW"/>
</dbReference>
<name>A0A6J7G9Q3_9ZZZZ</name>
<dbReference type="PANTHER" id="PTHR30136">
    <property type="entry name" value="HELIX-TURN-HELIX TRANSCRIPTIONAL REGULATOR, ICLR FAMILY"/>
    <property type="match status" value="1"/>
</dbReference>
<evidence type="ECO:0000259" key="5">
    <source>
        <dbReference type="PROSITE" id="PS51078"/>
    </source>
</evidence>
<keyword evidence="3" id="KW-0804">Transcription</keyword>
<dbReference type="SUPFAM" id="SSF55781">
    <property type="entry name" value="GAF domain-like"/>
    <property type="match status" value="1"/>
</dbReference>
<dbReference type="InterPro" id="IPR005471">
    <property type="entry name" value="Tscrpt_reg_IclR_N"/>
</dbReference>
<accession>A0A6J7G9Q3</accession>
<evidence type="ECO:0000256" key="3">
    <source>
        <dbReference type="ARBA" id="ARBA00023163"/>
    </source>
</evidence>
<evidence type="ECO:0000259" key="4">
    <source>
        <dbReference type="PROSITE" id="PS51077"/>
    </source>
</evidence>
<dbReference type="InterPro" id="IPR050707">
    <property type="entry name" value="HTH_MetabolicPath_Reg"/>
</dbReference>
<reference evidence="6" key="1">
    <citation type="submission" date="2020-05" db="EMBL/GenBank/DDBJ databases">
        <authorList>
            <person name="Chiriac C."/>
            <person name="Salcher M."/>
            <person name="Ghai R."/>
            <person name="Kavagutti S V."/>
        </authorList>
    </citation>
    <scope>NUCLEOTIDE SEQUENCE</scope>
</reference>
<dbReference type="InterPro" id="IPR036388">
    <property type="entry name" value="WH-like_DNA-bd_sf"/>
</dbReference>
<dbReference type="EMBL" id="CAFBMB010000096">
    <property type="protein sequence ID" value="CAB4904797.1"/>
    <property type="molecule type" value="Genomic_DNA"/>
</dbReference>
<keyword evidence="2" id="KW-0238">DNA-binding</keyword>
<feature type="domain" description="HTH iclR-type" evidence="4">
    <location>
        <begin position="28"/>
        <end position="89"/>
    </location>
</feature>
<dbReference type="PROSITE" id="PS51077">
    <property type="entry name" value="HTH_ICLR"/>
    <property type="match status" value="1"/>
</dbReference>
<gene>
    <name evidence="6" type="ORF">UFOPK3516_01126</name>
</gene>
<dbReference type="InterPro" id="IPR036390">
    <property type="entry name" value="WH_DNA-bd_sf"/>
</dbReference>
<protein>
    <submittedName>
        <fullName evidence="6">Unannotated protein</fullName>
    </submittedName>
</protein>
<dbReference type="InterPro" id="IPR029016">
    <property type="entry name" value="GAF-like_dom_sf"/>
</dbReference>
<dbReference type="SUPFAM" id="SSF46785">
    <property type="entry name" value="Winged helix' DNA-binding domain"/>
    <property type="match status" value="1"/>
</dbReference>
<proteinExistence type="predicted"/>
<sequence>MTDLVTPAPSVSPGPAQARAQAAAASPSQTLSRGIRVLEVLAESDEALSIAALAEALDVHRSIAYRILRTLEDHGLVARDGAGLVSLAPRMAYLARNVASGLATVALPELIQAANDLGMTVFIAALDHGECITLASAEPSGAPAALVQRPGSRHSFVVGAPGIAIQSSFTPAEWATYAPGESARPEAAEVTVRGYATSHDEVIAGVTSVAVPLRLAGQMPCAVAAVFVTRNIDLAEVALRLQACVRQIIAAFE</sequence>
<dbReference type="PANTHER" id="PTHR30136:SF24">
    <property type="entry name" value="HTH-TYPE TRANSCRIPTIONAL REPRESSOR ALLR"/>
    <property type="match status" value="1"/>
</dbReference>
<feature type="domain" description="IclR-ED" evidence="5">
    <location>
        <begin position="90"/>
        <end position="253"/>
    </location>
</feature>
<dbReference type="InterPro" id="IPR011991">
    <property type="entry name" value="ArsR-like_HTH"/>
</dbReference>
<dbReference type="AlphaFoldDB" id="A0A6J7G9Q3"/>